<name>A0ABU9N0L8_9GAMM</name>
<dbReference type="InterPro" id="IPR032710">
    <property type="entry name" value="NTF2-like_dom_sf"/>
</dbReference>
<dbReference type="Pfam" id="PF12680">
    <property type="entry name" value="SnoaL_2"/>
    <property type="match status" value="1"/>
</dbReference>
<evidence type="ECO:0000313" key="3">
    <source>
        <dbReference type="Proteomes" id="UP001447008"/>
    </source>
</evidence>
<comment type="caution">
    <text evidence="2">The sequence shown here is derived from an EMBL/GenBank/DDBJ whole genome shotgun (WGS) entry which is preliminary data.</text>
</comment>
<organism evidence="2 3">
    <name type="scientific">Pseudoalteromonas qingdaonensis</name>
    <dbReference type="NCBI Taxonomy" id="3131913"/>
    <lineage>
        <taxon>Bacteria</taxon>
        <taxon>Pseudomonadati</taxon>
        <taxon>Pseudomonadota</taxon>
        <taxon>Gammaproteobacteria</taxon>
        <taxon>Alteromonadales</taxon>
        <taxon>Pseudoalteromonadaceae</taxon>
        <taxon>Pseudoalteromonas</taxon>
    </lineage>
</organism>
<feature type="domain" description="SnoaL-like" evidence="1">
    <location>
        <begin position="10"/>
        <end position="105"/>
    </location>
</feature>
<gene>
    <name evidence="2" type="ORF">WCN91_10450</name>
</gene>
<dbReference type="RefSeq" id="WP_342678799.1">
    <property type="nucleotide sequence ID" value="NZ_JBCGCU010000010.1"/>
</dbReference>
<dbReference type="SUPFAM" id="SSF54427">
    <property type="entry name" value="NTF2-like"/>
    <property type="match status" value="1"/>
</dbReference>
<sequence>MSKRIADFIAMYQRLDKDNLALLDTIYHQDIHFIDPLHELHGRDQLHQYFANLYANIKDCSFSISDSFECEEQAFLYWTMAFSHPRINGGREVLVNGHSLLRFEGVQVIMHRDYFDVGQLLYRNLPVIGGLIKFIEKRASGV</sequence>
<dbReference type="EMBL" id="JBCGCU010000010">
    <property type="protein sequence ID" value="MEM0515825.1"/>
    <property type="molecule type" value="Genomic_DNA"/>
</dbReference>
<dbReference type="Proteomes" id="UP001447008">
    <property type="component" value="Unassembled WGS sequence"/>
</dbReference>
<protein>
    <submittedName>
        <fullName evidence="2">Nuclear transport factor 2 family protein</fullName>
    </submittedName>
</protein>
<dbReference type="Gene3D" id="3.10.450.50">
    <property type="match status" value="1"/>
</dbReference>
<evidence type="ECO:0000259" key="1">
    <source>
        <dbReference type="Pfam" id="PF12680"/>
    </source>
</evidence>
<keyword evidence="3" id="KW-1185">Reference proteome</keyword>
<evidence type="ECO:0000313" key="2">
    <source>
        <dbReference type="EMBL" id="MEM0515825.1"/>
    </source>
</evidence>
<dbReference type="InterPro" id="IPR037401">
    <property type="entry name" value="SnoaL-like"/>
</dbReference>
<reference evidence="2 3" key="1">
    <citation type="submission" date="2024-03" db="EMBL/GenBank/DDBJ databases">
        <title>Pseudoalteromonas qingdaonensis sp. nov., isolated from the intestines of marine benthic organisms.</title>
        <authorList>
            <person name="Lin X."/>
            <person name="Fang S."/>
            <person name="Hu X."/>
        </authorList>
    </citation>
    <scope>NUCLEOTIDE SEQUENCE [LARGE SCALE GENOMIC DNA]</scope>
    <source>
        <strain evidence="2 3">YIC-827</strain>
    </source>
</reference>
<accession>A0ABU9N0L8</accession>
<proteinExistence type="predicted"/>